<gene>
    <name evidence="1" type="ORF">CHARACLAT_020714</name>
</gene>
<keyword evidence="2" id="KW-1185">Reference proteome</keyword>
<dbReference type="EMBL" id="JAHUTJ010010165">
    <property type="protein sequence ID" value="MED6268277.1"/>
    <property type="molecule type" value="Genomic_DNA"/>
</dbReference>
<evidence type="ECO:0000313" key="1">
    <source>
        <dbReference type="EMBL" id="MED6268277.1"/>
    </source>
</evidence>
<name>A0ABU7CZC8_9TELE</name>
<comment type="caution">
    <text evidence="1">The sequence shown here is derived from an EMBL/GenBank/DDBJ whole genome shotgun (WGS) entry which is preliminary data.</text>
</comment>
<dbReference type="Proteomes" id="UP001352852">
    <property type="component" value="Unassembled WGS sequence"/>
</dbReference>
<protein>
    <submittedName>
        <fullName evidence="1">Uncharacterized protein</fullName>
    </submittedName>
</protein>
<accession>A0ABU7CZC8</accession>
<reference evidence="1 2" key="1">
    <citation type="submission" date="2021-06" db="EMBL/GenBank/DDBJ databases">
        <authorList>
            <person name="Palmer J.M."/>
        </authorList>
    </citation>
    <scope>NUCLEOTIDE SEQUENCE [LARGE SCALE GENOMIC DNA]</scope>
    <source>
        <strain evidence="1 2">CL_MEX2019</strain>
        <tissue evidence="1">Muscle</tissue>
    </source>
</reference>
<evidence type="ECO:0000313" key="2">
    <source>
        <dbReference type="Proteomes" id="UP001352852"/>
    </source>
</evidence>
<sequence length="104" mass="11925">MTVCCKNIETTFTETTNGTFTRGLNILSRKKTICSVKRGCRDLSSQDTFPTAADPFHNSWTLHRICMKNQQKEFPKKSCENNFVSSHQEEYFSVFAECILACKN</sequence>
<organism evidence="1 2">
    <name type="scientific">Characodon lateralis</name>
    <dbReference type="NCBI Taxonomy" id="208331"/>
    <lineage>
        <taxon>Eukaryota</taxon>
        <taxon>Metazoa</taxon>
        <taxon>Chordata</taxon>
        <taxon>Craniata</taxon>
        <taxon>Vertebrata</taxon>
        <taxon>Euteleostomi</taxon>
        <taxon>Actinopterygii</taxon>
        <taxon>Neopterygii</taxon>
        <taxon>Teleostei</taxon>
        <taxon>Neoteleostei</taxon>
        <taxon>Acanthomorphata</taxon>
        <taxon>Ovalentaria</taxon>
        <taxon>Atherinomorphae</taxon>
        <taxon>Cyprinodontiformes</taxon>
        <taxon>Goodeidae</taxon>
        <taxon>Characodon</taxon>
    </lineage>
</organism>
<proteinExistence type="predicted"/>